<evidence type="ECO:0000313" key="1">
    <source>
        <dbReference type="EMBL" id="KAJ8682087.1"/>
    </source>
</evidence>
<keyword evidence="2" id="KW-1185">Reference proteome</keyword>
<organism evidence="1 2">
    <name type="scientific">Eretmocerus hayati</name>
    <dbReference type="NCBI Taxonomy" id="131215"/>
    <lineage>
        <taxon>Eukaryota</taxon>
        <taxon>Metazoa</taxon>
        <taxon>Ecdysozoa</taxon>
        <taxon>Arthropoda</taxon>
        <taxon>Hexapoda</taxon>
        <taxon>Insecta</taxon>
        <taxon>Pterygota</taxon>
        <taxon>Neoptera</taxon>
        <taxon>Endopterygota</taxon>
        <taxon>Hymenoptera</taxon>
        <taxon>Apocrita</taxon>
        <taxon>Proctotrupomorpha</taxon>
        <taxon>Chalcidoidea</taxon>
        <taxon>Aphelinidae</taxon>
        <taxon>Aphelininae</taxon>
        <taxon>Eretmocerus</taxon>
    </lineage>
</organism>
<gene>
    <name evidence="1" type="ORF">QAD02_017879</name>
</gene>
<sequence>MANVDKRDVFRDFVITNNIIKGIERKLETDSKNAGKKILECFRKTPDHVAQIDATSGKQTAFAEMEQNSISCALWMQKQEIGTGDVVAVCTHNHLDAYIPCIASILIGAIYNPWHHEVSLKNARHCLNTTSPKIIFVCESALEVIQKSCELEKKVVMIVVFGTARGLKSLNDIMEIHTSDAIQRFEPPAISYLDGIAMILFSSGTTGAPKGVAHSHKVLIRMMWGIPFIPSRTSKFLWYSSLYWLSGTMCMLRSIANCTTRIIHADFEPDKMCKIIEKFQVDRIFLSPTMFNHVCKSKVLSRYKCESLKFFVTGGAKLTREVLQEFKNSLPHTIFSQCYGLTELGGGISSTTERSQRIDSVGFVSPNVQVKIVDLRDGKALGSDQEGEICAKTPNMMLCYYNNPEATRAIIDHDGWLHTGDKGYYDSNGELFIVDRLKEVMKFRGHQVSPSELEDLLMTHPAVMEVAVVPIPHDVDGDHPMAYVKKCTGSKVTEEELIELSSQLGECKKLWGGVRFIDVMPQTATGKVDRRTLREMAQNDVTTNSMMEVNSNGNKVY</sequence>
<proteinExistence type="predicted"/>
<comment type="caution">
    <text evidence="1">The sequence shown here is derived from an EMBL/GenBank/DDBJ whole genome shotgun (WGS) entry which is preliminary data.</text>
</comment>
<accession>A0ACC2PFH4</accession>
<dbReference type="Proteomes" id="UP001239111">
    <property type="component" value="Chromosome 1"/>
</dbReference>
<evidence type="ECO:0000313" key="2">
    <source>
        <dbReference type="Proteomes" id="UP001239111"/>
    </source>
</evidence>
<name>A0ACC2PFH4_9HYME</name>
<reference evidence="1" key="1">
    <citation type="submission" date="2023-04" db="EMBL/GenBank/DDBJ databases">
        <title>A chromosome-level genome assembly of the parasitoid wasp Eretmocerus hayati.</title>
        <authorList>
            <person name="Zhong Y."/>
            <person name="Liu S."/>
            <person name="Liu Y."/>
        </authorList>
    </citation>
    <scope>NUCLEOTIDE SEQUENCE</scope>
    <source>
        <strain evidence="1">ZJU_SS_LIU_2023</strain>
    </source>
</reference>
<protein>
    <submittedName>
        <fullName evidence="1">Uncharacterized protein</fullName>
    </submittedName>
</protein>
<dbReference type="EMBL" id="CM056741">
    <property type="protein sequence ID" value="KAJ8682087.1"/>
    <property type="molecule type" value="Genomic_DNA"/>
</dbReference>